<name>A0AAN7PJG9_9COLE</name>
<reference evidence="9" key="1">
    <citation type="submission" date="2023-01" db="EMBL/GenBank/DDBJ databases">
        <title>Key to firefly adult light organ development and bioluminescence: homeobox transcription factors regulate luciferase expression and transportation to peroxisome.</title>
        <authorList>
            <person name="Fu X."/>
        </authorList>
    </citation>
    <scope>NUCLEOTIDE SEQUENCE [LARGE SCALE GENOMIC DNA]</scope>
</reference>
<dbReference type="EMBL" id="JARPUR010000001">
    <property type="protein sequence ID" value="KAK4883766.1"/>
    <property type="molecule type" value="Genomic_DNA"/>
</dbReference>
<keyword evidence="9" id="KW-1185">Reference proteome</keyword>
<dbReference type="PANTHER" id="PTHR10165:SF103">
    <property type="entry name" value="PHOSPHOLIPID PHOSPHATASE HOMOLOG 1.2 HOMOLOG"/>
    <property type="match status" value="1"/>
</dbReference>
<dbReference type="AlphaFoldDB" id="A0AAN7PJG9"/>
<accession>A0AAN7PJG9</accession>
<evidence type="ECO:0000313" key="8">
    <source>
        <dbReference type="EMBL" id="KAK4883766.1"/>
    </source>
</evidence>
<dbReference type="Gene3D" id="1.20.144.10">
    <property type="entry name" value="Phosphatidic acid phosphatase type 2/haloperoxidase"/>
    <property type="match status" value="1"/>
</dbReference>
<dbReference type="GO" id="GO:0046839">
    <property type="term" value="P:phospholipid dephosphorylation"/>
    <property type="evidence" value="ECO:0007669"/>
    <property type="project" value="TreeGrafter"/>
</dbReference>
<dbReference type="GO" id="GO:0008195">
    <property type="term" value="F:phosphatidate phosphatase activity"/>
    <property type="evidence" value="ECO:0007669"/>
    <property type="project" value="TreeGrafter"/>
</dbReference>
<dbReference type="GO" id="GO:0007165">
    <property type="term" value="P:signal transduction"/>
    <property type="evidence" value="ECO:0007669"/>
    <property type="project" value="TreeGrafter"/>
</dbReference>
<comment type="similarity">
    <text evidence="2">Belongs to the PA-phosphatase related phosphoesterase family.</text>
</comment>
<dbReference type="InterPro" id="IPR000326">
    <property type="entry name" value="PAP2/HPO"/>
</dbReference>
<evidence type="ECO:0000256" key="3">
    <source>
        <dbReference type="ARBA" id="ARBA00022692"/>
    </source>
</evidence>
<dbReference type="CDD" id="cd03384">
    <property type="entry name" value="PAP2_wunen"/>
    <property type="match status" value="1"/>
</dbReference>
<dbReference type="Proteomes" id="UP001353858">
    <property type="component" value="Unassembled WGS sequence"/>
</dbReference>
<dbReference type="InterPro" id="IPR043216">
    <property type="entry name" value="PAP-like"/>
</dbReference>
<dbReference type="GO" id="GO:0005886">
    <property type="term" value="C:plasma membrane"/>
    <property type="evidence" value="ECO:0007669"/>
    <property type="project" value="TreeGrafter"/>
</dbReference>
<dbReference type="PANTHER" id="PTHR10165">
    <property type="entry name" value="LIPID PHOSPHATE PHOSPHATASE"/>
    <property type="match status" value="1"/>
</dbReference>
<comment type="caution">
    <text evidence="8">The sequence shown here is derived from an EMBL/GenBank/DDBJ whole genome shotgun (WGS) entry which is preliminary data.</text>
</comment>
<evidence type="ECO:0000259" key="7">
    <source>
        <dbReference type="SMART" id="SM00014"/>
    </source>
</evidence>
<feature type="transmembrane region" description="Helical" evidence="6">
    <location>
        <begin position="274"/>
        <end position="296"/>
    </location>
</feature>
<keyword evidence="4 6" id="KW-1133">Transmembrane helix</keyword>
<evidence type="ECO:0000256" key="6">
    <source>
        <dbReference type="SAM" id="Phobius"/>
    </source>
</evidence>
<dbReference type="Pfam" id="PF01569">
    <property type="entry name" value="PAP2"/>
    <property type="match status" value="1"/>
</dbReference>
<feature type="domain" description="Phosphatidic acid phosphatase type 2/haloperoxidase" evidence="7">
    <location>
        <begin position="147"/>
        <end position="292"/>
    </location>
</feature>
<dbReference type="SMART" id="SM00014">
    <property type="entry name" value="acidPPc"/>
    <property type="match status" value="1"/>
</dbReference>
<keyword evidence="3 6" id="KW-0812">Transmembrane</keyword>
<feature type="transmembrane region" description="Helical" evidence="6">
    <location>
        <begin position="109"/>
        <end position="130"/>
    </location>
</feature>
<dbReference type="InterPro" id="IPR036938">
    <property type="entry name" value="PAP2/HPO_sf"/>
</dbReference>
<evidence type="ECO:0000313" key="9">
    <source>
        <dbReference type="Proteomes" id="UP001353858"/>
    </source>
</evidence>
<evidence type="ECO:0000256" key="1">
    <source>
        <dbReference type="ARBA" id="ARBA00004141"/>
    </source>
</evidence>
<comment type="subcellular location">
    <subcellularLocation>
        <location evidence="1">Membrane</location>
        <topology evidence="1">Multi-pass membrane protein</topology>
    </subcellularLocation>
</comment>
<proteinExistence type="inferred from homology"/>
<protein>
    <recommendedName>
        <fullName evidence="7">Phosphatidic acid phosphatase type 2/haloperoxidase domain-containing protein</fullName>
    </recommendedName>
</protein>
<evidence type="ECO:0000256" key="4">
    <source>
        <dbReference type="ARBA" id="ARBA00022989"/>
    </source>
</evidence>
<organism evidence="8 9">
    <name type="scientific">Aquatica leii</name>
    <dbReference type="NCBI Taxonomy" id="1421715"/>
    <lineage>
        <taxon>Eukaryota</taxon>
        <taxon>Metazoa</taxon>
        <taxon>Ecdysozoa</taxon>
        <taxon>Arthropoda</taxon>
        <taxon>Hexapoda</taxon>
        <taxon>Insecta</taxon>
        <taxon>Pterygota</taxon>
        <taxon>Neoptera</taxon>
        <taxon>Endopterygota</taxon>
        <taxon>Coleoptera</taxon>
        <taxon>Polyphaga</taxon>
        <taxon>Elateriformia</taxon>
        <taxon>Elateroidea</taxon>
        <taxon>Lampyridae</taxon>
        <taxon>Luciolinae</taxon>
        <taxon>Aquatica</taxon>
    </lineage>
</organism>
<keyword evidence="5 6" id="KW-0472">Membrane</keyword>
<dbReference type="SUPFAM" id="SSF48317">
    <property type="entry name" value="Acid phosphatase/Vanadium-dependent haloperoxidase"/>
    <property type="match status" value="1"/>
</dbReference>
<evidence type="ECO:0000256" key="5">
    <source>
        <dbReference type="ARBA" id="ARBA00023136"/>
    </source>
</evidence>
<gene>
    <name evidence="8" type="ORF">RN001_000037</name>
</gene>
<feature type="transmembrane region" description="Helical" evidence="6">
    <location>
        <begin position="250"/>
        <end position="268"/>
    </location>
</feature>
<sequence length="331" mass="37257">MYNNHQGIYTIRGDMCYENKLMANTALPGRPPAESICLTVSEQDRNSATPKRKRRLRFTPVIVTNVFIGILVFSSLVFLEYGPTPVTKLGFYCKDPTISLPYKGDSVSLFLVLGGSIIGPLLLMTAIELYREKCFNKRLGGEIWFWFRDFMIGLIFNLVLTQVGKVVIGEHRPHFLDTCLPDTGQTCVPGEFVPEYKCTNTFYSNYIITDSSRSFPSGHASVSVYTSLFCAFYVQLRLSSRHLRSVIKPFIIACVLLWSVTCCFTRITDYRHHWWDVLAGLILGIGCVGYTIIALCKPFEIPLISSKTHRPSASTTTLLDVKNKDATSVII</sequence>
<feature type="transmembrane region" description="Helical" evidence="6">
    <location>
        <begin position="58"/>
        <end position="79"/>
    </location>
</feature>
<dbReference type="GO" id="GO:0006644">
    <property type="term" value="P:phospholipid metabolic process"/>
    <property type="evidence" value="ECO:0007669"/>
    <property type="project" value="InterPro"/>
</dbReference>
<evidence type="ECO:0000256" key="2">
    <source>
        <dbReference type="ARBA" id="ARBA00008816"/>
    </source>
</evidence>